<sequence length="91" mass="10526">MNTVVINIKTDPKVKKEAKKIASDLGLTLSGTINGFLKQFIRNKSIFFTLDESNPSNYLLSSIEESKKERKEKEYYSFKNNEESLNFLDKQ</sequence>
<dbReference type="InterPro" id="IPR007337">
    <property type="entry name" value="RelB/DinJ"/>
</dbReference>
<dbReference type="NCBIfam" id="TIGR02384">
    <property type="entry name" value="RelB_DinJ"/>
    <property type="match status" value="1"/>
</dbReference>
<protein>
    <submittedName>
        <fullName evidence="3">Type II toxin-antitoxin system antitoxin, RelB/DinJ family</fullName>
    </submittedName>
</protein>
<proteinExistence type="inferred from homology"/>
<dbReference type="PANTHER" id="PTHR38781:SF1">
    <property type="entry name" value="ANTITOXIN DINJ-RELATED"/>
    <property type="match status" value="1"/>
</dbReference>
<comment type="caution">
    <text evidence="3">The sequence shown here is derived from an EMBL/GenBank/DDBJ whole genome shotgun (WGS) entry which is preliminary data.</text>
</comment>
<keyword evidence="2" id="KW-1277">Toxin-antitoxin system</keyword>
<reference evidence="4" key="1">
    <citation type="submission" date="2017-09" db="EMBL/GenBank/DDBJ databases">
        <title>Depth-based differentiation of microbial function through sediment-hosted aquifers and enrichment of novel symbionts in the deep terrestrial subsurface.</title>
        <authorList>
            <person name="Probst A.J."/>
            <person name="Ladd B."/>
            <person name="Jarett J.K."/>
            <person name="Geller-Mcgrath D.E."/>
            <person name="Sieber C.M.K."/>
            <person name="Emerson J.B."/>
            <person name="Anantharaman K."/>
            <person name="Thomas B.C."/>
            <person name="Malmstrom R."/>
            <person name="Stieglmeier M."/>
            <person name="Klingl A."/>
            <person name="Woyke T."/>
            <person name="Ryan C.M."/>
            <person name="Banfield J.F."/>
        </authorList>
    </citation>
    <scope>NUCLEOTIDE SEQUENCE [LARGE SCALE GENOMIC DNA]</scope>
</reference>
<comment type="similarity">
    <text evidence="1">Belongs to the RelB/DinJ antitoxin family.</text>
</comment>
<organism evidence="3 4">
    <name type="scientific">Candidatus Magasanikbacteria bacterium CG10_big_fil_rev_8_21_14_0_10_40_10</name>
    <dbReference type="NCBI Taxonomy" id="1974648"/>
    <lineage>
        <taxon>Bacteria</taxon>
        <taxon>Candidatus Magasanikiibacteriota</taxon>
    </lineage>
</organism>
<dbReference type="EMBL" id="PFBX01000035">
    <property type="protein sequence ID" value="PIT87360.1"/>
    <property type="molecule type" value="Genomic_DNA"/>
</dbReference>
<dbReference type="Gene3D" id="1.10.1220.10">
    <property type="entry name" value="Met repressor-like"/>
    <property type="match status" value="1"/>
</dbReference>
<evidence type="ECO:0000256" key="2">
    <source>
        <dbReference type="ARBA" id="ARBA00022649"/>
    </source>
</evidence>
<evidence type="ECO:0000313" key="4">
    <source>
        <dbReference type="Proteomes" id="UP000231183"/>
    </source>
</evidence>
<dbReference type="AlphaFoldDB" id="A0A2M6W3R5"/>
<dbReference type="InterPro" id="IPR013321">
    <property type="entry name" value="Arc_rbn_hlx_hlx"/>
</dbReference>
<dbReference type="Pfam" id="PF04221">
    <property type="entry name" value="RelB"/>
    <property type="match status" value="1"/>
</dbReference>
<dbReference type="GO" id="GO:0006351">
    <property type="term" value="P:DNA-templated transcription"/>
    <property type="evidence" value="ECO:0007669"/>
    <property type="project" value="TreeGrafter"/>
</dbReference>
<dbReference type="PANTHER" id="PTHR38781">
    <property type="entry name" value="ANTITOXIN DINJ-RELATED"/>
    <property type="match status" value="1"/>
</dbReference>
<dbReference type="GO" id="GO:0006355">
    <property type="term" value="P:regulation of DNA-templated transcription"/>
    <property type="evidence" value="ECO:0007669"/>
    <property type="project" value="InterPro"/>
</dbReference>
<accession>A0A2M6W3R5</accession>
<name>A0A2M6W3R5_9BACT</name>
<gene>
    <name evidence="3" type="ORF">COU31_03350</name>
</gene>
<dbReference type="Proteomes" id="UP000231183">
    <property type="component" value="Unassembled WGS sequence"/>
</dbReference>
<evidence type="ECO:0000313" key="3">
    <source>
        <dbReference type="EMBL" id="PIT87360.1"/>
    </source>
</evidence>
<evidence type="ECO:0000256" key="1">
    <source>
        <dbReference type="ARBA" id="ARBA00010562"/>
    </source>
</evidence>